<dbReference type="RefSeq" id="WP_091674579.1">
    <property type="nucleotide sequence ID" value="NZ_FOKG01000011.1"/>
</dbReference>
<feature type="domain" description="Saccharopine dehydrogenase NADP binding" evidence="1">
    <location>
        <begin position="7"/>
        <end position="104"/>
    </location>
</feature>
<dbReference type="PANTHER" id="PTHR43781">
    <property type="entry name" value="SACCHAROPINE DEHYDROGENASE"/>
    <property type="match status" value="1"/>
</dbReference>
<protein>
    <submittedName>
        <fullName evidence="2">Saccharopine dehydrogenase NADP binding domain-containing protein</fullName>
    </submittedName>
</protein>
<dbReference type="Proteomes" id="UP000243799">
    <property type="component" value="Unassembled WGS sequence"/>
</dbReference>
<dbReference type="PANTHER" id="PTHR43781:SF1">
    <property type="entry name" value="SACCHAROPINE DEHYDROGENASE"/>
    <property type="match status" value="1"/>
</dbReference>
<dbReference type="EMBL" id="FOKG01000011">
    <property type="protein sequence ID" value="SFB43456.1"/>
    <property type="molecule type" value="Genomic_DNA"/>
</dbReference>
<dbReference type="Gene3D" id="3.40.50.720">
    <property type="entry name" value="NAD(P)-binding Rossmann-like Domain"/>
    <property type="match status" value="1"/>
</dbReference>
<evidence type="ECO:0000313" key="3">
    <source>
        <dbReference type="Proteomes" id="UP000243799"/>
    </source>
</evidence>
<reference evidence="3" key="1">
    <citation type="submission" date="2016-10" db="EMBL/GenBank/DDBJ databases">
        <authorList>
            <person name="Varghese N."/>
            <person name="Submissions S."/>
        </authorList>
    </citation>
    <scope>NUCLEOTIDE SEQUENCE [LARGE SCALE GENOMIC DNA]</scope>
    <source>
        <strain evidence="3">CGMCC 4.3568</strain>
    </source>
</reference>
<evidence type="ECO:0000313" key="2">
    <source>
        <dbReference type="EMBL" id="SFB43456.1"/>
    </source>
</evidence>
<keyword evidence="3" id="KW-1185">Reference proteome</keyword>
<evidence type="ECO:0000259" key="1">
    <source>
        <dbReference type="Pfam" id="PF03435"/>
    </source>
</evidence>
<name>A0A1I1B1D3_9PSEU</name>
<dbReference type="InterPro" id="IPR036291">
    <property type="entry name" value="NAD(P)-bd_dom_sf"/>
</dbReference>
<organism evidence="2 3">
    <name type="scientific">Amycolatopsis marina</name>
    <dbReference type="NCBI Taxonomy" id="490629"/>
    <lineage>
        <taxon>Bacteria</taxon>
        <taxon>Bacillati</taxon>
        <taxon>Actinomycetota</taxon>
        <taxon>Actinomycetes</taxon>
        <taxon>Pseudonocardiales</taxon>
        <taxon>Pseudonocardiaceae</taxon>
        <taxon>Amycolatopsis</taxon>
    </lineage>
</organism>
<accession>A0A1I1B1D3</accession>
<sequence>MESGQPVMVFGAYGHTGRFVAAELVDRGFVPLLSGRDAGKLRALAESFPGFNVRPASVDDPASLYSALNGAAAVINCAGPFADTAAPVIEAALRAGIPYVDVAAEIEANIDTFAHFGDRARGAGTVVLPAMAFYGGLGDLLATATMGDWTAADEAHIAYGLSSWHPTAGTRAAGIVSRQRRAGRRVRYSGGRLEYRDDSPPTLQWPFPAPMGVRTVIGEFTMADVVTIPSHLSIPEVCTYMTADAAREVSTSDASAPVAVDERGRSAQTFVVDVIVRSGDVERRTIARGQDIYAVSAPLAVEAVHRILCGQTRTTGVASAGELFDAPDFLRALAAHVTLEPHQARRPLGCEDSVAAGH</sequence>
<dbReference type="InterPro" id="IPR005097">
    <property type="entry name" value="Sacchrp_dh_NADP-bd"/>
</dbReference>
<dbReference type="STRING" id="490629.SAMN05216266_11199"/>
<dbReference type="SUPFAM" id="SSF51735">
    <property type="entry name" value="NAD(P)-binding Rossmann-fold domains"/>
    <property type="match status" value="1"/>
</dbReference>
<dbReference type="AlphaFoldDB" id="A0A1I1B1D3"/>
<gene>
    <name evidence="2" type="ORF">SAMN05216266_11199</name>
</gene>
<dbReference type="OrthoDB" id="4420885at2"/>
<proteinExistence type="predicted"/>
<dbReference type="Pfam" id="PF03435">
    <property type="entry name" value="Sacchrp_dh_NADP"/>
    <property type="match status" value="1"/>
</dbReference>